<feature type="region of interest" description="Disordered" evidence="3">
    <location>
        <begin position="458"/>
        <end position="491"/>
    </location>
</feature>
<dbReference type="InterPro" id="IPR011992">
    <property type="entry name" value="EF-hand-dom_pair"/>
</dbReference>
<feature type="region of interest" description="Disordered" evidence="3">
    <location>
        <begin position="347"/>
        <end position="369"/>
    </location>
</feature>
<sequence>MPTVSTHAAVDVPSYVIMMDPERHCVPLRRKLEVLVPKMNCIRATRRTEIRIETNGSARLSTGARLLYRYPFVHLTTFAVHELELAILSSHLRAMAAGYESGSLAFAIFEEDAECSMLLSSPHDALRALLDVMPRHWHVLQAAIIAEIPYLRHLHGRLKSAEARASHPNRSGRGTTPAPIVLRDSLRGLSWPFTPGREVIANQTWVRPYWSAAAYAVSRQGASTLLRRFWPNWPRLGADVTIDMTSQLYPVADQILFNVSGSYVTQPLLTQPADGAHFEHAKYKRTARAFVFNNWRRSWMLLRGTALTTVPLHVYSVGADGGNDTDCIEALGAMSSGSSASMLEHNYERRAERSTRRHRSGGSSSPSALLLPGAGRLGLPAHVQVLDVTIDSATERALRLAAVGLRDDGTLQAGAPAYALVLPLPFLLLQSVPNATSELLRSALLLIDRMKREETNSTAINAAIQSPSSSSGSLGEKKGKRSDPVPRVGTPDVTLLTLRGSIGMTADPVPSLRRKARLQLFRQLSCLMGHGAHTEEAGANTDTQSDAWLQALRGAERPAAIGHTEGLSEHPRNGSEITSEITPCPCPYAQRAAGLLVRVERIPALLKALRLQETPPRTAEQIRPSTIQMARCMPHVFGQRLLALAHDNDQDAPPESLHKVASKSNVVANLWLKSQPLMEVAEPWAGTAKRRASYQMSVHKTYELDSDVVAHLRPFQRLRVLSTRSLPDGTERACIMLESNGKLLGWLTATTADGIANIHIYARPLYEVATPTKVREKFELTSKFVTQLEEGTKLHVVESRKLLEGTLRVCVMLVGNPWGMNAKCGPIGWITANRNEDGVRLIRETNVPHADSIPFRPRTASAFVGEHQRPKPARPFSTGLTDRRLAQRREADDDIDPRVSLTPRGSLSDEFNEASSSSRRTPKSERSGGSGDGEISPMEFRQNVRKLLPTELHAGLVISEVDALFNDLDLDKSGALDVGEIKIALKRLQNEAALASVDKANMLLEVEALRKQAKEYEALASLTGELEGAKKAIEKANSKSVGVQIGAIAVKKGLKPGDIVKQWDVNGDGRLDKDERARQRVPPPQFRTCVLKLGVEGVRTTEIDELFSSFDTDNDGAITAEEVRVALKRLQNETEDMKHTLKRYGETIKELTDQVKTRQAEWKKLQEAEEVAQRERAERKEMEAQEKAQAKEAAKAARLAIIEEKKQAAAQEKAEFAARIEAKRRGGVKSPSKTAESPRTRRNSTEPSTDQDGSFSKTEKSQDGSFSKKAVEA</sequence>
<feature type="domain" description="EF-hand" evidence="4">
    <location>
        <begin position="956"/>
        <end position="991"/>
    </location>
</feature>
<dbReference type="AlphaFoldDB" id="A0A0M0J459"/>
<evidence type="ECO:0000256" key="1">
    <source>
        <dbReference type="ARBA" id="ARBA00022837"/>
    </source>
</evidence>
<feature type="compositionally biased region" description="Polar residues" evidence="3">
    <location>
        <begin position="1245"/>
        <end position="1256"/>
    </location>
</feature>
<evidence type="ECO:0000256" key="3">
    <source>
        <dbReference type="SAM" id="MobiDB-lite"/>
    </source>
</evidence>
<organism evidence="5 6">
    <name type="scientific">Chrysochromulina tobinii</name>
    <dbReference type="NCBI Taxonomy" id="1460289"/>
    <lineage>
        <taxon>Eukaryota</taxon>
        <taxon>Haptista</taxon>
        <taxon>Haptophyta</taxon>
        <taxon>Prymnesiophyceae</taxon>
        <taxon>Prymnesiales</taxon>
        <taxon>Chrysochromulinaceae</taxon>
        <taxon>Chrysochromulina</taxon>
    </lineage>
</organism>
<dbReference type="Pfam" id="PF00036">
    <property type="entry name" value="EF-hand_1"/>
    <property type="match status" value="1"/>
</dbReference>
<feature type="compositionally biased region" description="Basic and acidic residues" evidence="3">
    <location>
        <begin position="475"/>
        <end position="484"/>
    </location>
</feature>
<keyword evidence="2" id="KW-0175">Coiled coil</keyword>
<dbReference type="EMBL" id="JWZX01003376">
    <property type="protein sequence ID" value="KOO21270.1"/>
    <property type="molecule type" value="Genomic_DNA"/>
</dbReference>
<dbReference type="InterPro" id="IPR002048">
    <property type="entry name" value="EF_hand_dom"/>
</dbReference>
<accession>A0A0M0J459</accession>
<dbReference type="PROSITE" id="PS50222">
    <property type="entry name" value="EF_HAND_2"/>
    <property type="match status" value="2"/>
</dbReference>
<feature type="compositionally biased region" description="Basic and acidic residues" evidence="3">
    <location>
        <begin position="881"/>
        <end position="891"/>
    </location>
</feature>
<dbReference type="SUPFAM" id="SSF47473">
    <property type="entry name" value="EF-hand"/>
    <property type="match status" value="1"/>
</dbReference>
<comment type="caution">
    <text evidence="5">The sequence shown here is derived from an EMBL/GenBank/DDBJ whole genome shotgun (WGS) entry which is preliminary data.</text>
</comment>
<feature type="region of interest" description="Disordered" evidence="3">
    <location>
        <begin position="862"/>
        <end position="937"/>
    </location>
</feature>
<name>A0A0M0J459_9EUKA</name>
<keyword evidence="1" id="KW-0106">Calcium</keyword>
<evidence type="ECO:0000256" key="2">
    <source>
        <dbReference type="SAM" id="Coils"/>
    </source>
</evidence>
<protein>
    <recommendedName>
        <fullName evidence="4">EF-hand domain-containing protein</fullName>
    </recommendedName>
</protein>
<dbReference type="SMART" id="SM00054">
    <property type="entry name" value="EFh"/>
    <property type="match status" value="2"/>
</dbReference>
<feature type="region of interest" description="Disordered" evidence="3">
    <location>
        <begin position="1220"/>
        <end position="1273"/>
    </location>
</feature>
<feature type="coiled-coil region" evidence="2">
    <location>
        <begin position="1120"/>
        <end position="1219"/>
    </location>
</feature>
<proteinExistence type="predicted"/>
<gene>
    <name evidence="5" type="ORF">Ctob_001706</name>
</gene>
<keyword evidence="6" id="KW-1185">Reference proteome</keyword>
<dbReference type="Pfam" id="PF13202">
    <property type="entry name" value="EF-hand_5"/>
    <property type="match status" value="1"/>
</dbReference>
<dbReference type="Proteomes" id="UP000037460">
    <property type="component" value="Unassembled WGS sequence"/>
</dbReference>
<dbReference type="PROSITE" id="PS00018">
    <property type="entry name" value="EF_HAND_1"/>
    <property type="match status" value="2"/>
</dbReference>
<dbReference type="GO" id="GO:0005509">
    <property type="term" value="F:calcium ion binding"/>
    <property type="evidence" value="ECO:0007669"/>
    <property type="project" value="InterPro"/>
</dbReference>
<evidence type="ECO:0000313" key="6">
    <source>
        <dbReference type="Proteomes" id="UP000037460"/>
    </source>
</evidence>
<dbReference type="InterPro" id="IPR018247">
    <property type="entry name" value="EF_Hand_1_Ca_BS"/>
</dbReference>
<feature type="coiled-coil region" evidence="2">
    <location>
        <begin position="985"/>
        <end position="1039"/>
    </location>
</feature>
<evidence type="ECO:0000259" key="4">
    <source>
        <dbReference type="PROSITE" id="PS50222"/>
    </source>
</evidence>
<evidence type="ECO:0000313" key="5">
    <source>
        <dbReference type="EMBL" id="KOO21270.1"/>
    </source>
</evidence>
<dbReference type="Gene3D" id="1.10.238.10">
    <property type="entry name" value="EF-hand"/>
    <property type="match status" value="2"/>
</dbReference>
<feature type="domain" description="EF-hand" evidence="4">
    <location>
        <begin position="1098"/>
        <end position="1133"/>
    </location>
</feature>
<reference evidence="6" key="1">
    <citation type="journal article" date="2015" name="PLoS Genet.">
        <title>Genome Sequence and Transcriptome Analyses of Chrysochromulina tobin: Metabolic Tools for Enhanced Algal Fitness in the Prominent Order Prymnesiales (Haptophyceae).</title>
        <authorList>
            <person name="Hovde B.T."/>
            <person name="Deodato C.R."/>
            <person name="Hunsperger H.M."/>
            <person name="Ryken S.A."/>
            <person name="Yost W."/>
            <person name="Jha R.K."/>
            <person name="Patterson J."/>
            <person name="Monnat R.J. Jr."/>
            <person name="Barlow S.B."/>
            <person name="Starkenburg S.R."/>
            <person name="Cattolico R.A."/>
        </authorList>
    </citation>
    <scope>NUCLEOTIDE SEQUENCE</scope>
    <source>
        <strain evidence="6">CCMP291</strain>
    </source>
</reference>